<accession>A0A413VS61</accession>
<organism evidence="6 7">
    <name type="scientific">Bacteroides nordii</name>
    <dbReference type="NCBI Taxonomy" id="291645"/>
    <lineage>
        <taxon>Bacteria</taxon>
        <taxon>Pseudomonadati</taxon>
        <taxon>Bacteroidota</taxon>
        <taxon>Bacteroidia</taxon>
        <taxon>Bacteroidales</taxon>
        <taxon>Bacteroidaceae</taxon>
        <taxon>Bacteroides</taxon>
    </lineage>
</organism>
<dbReference type="GO" id="GO:0005975">
    <property type="term" value="P:carbohydrate metabolic process"/>
    <property type="evidence" value="ECO:0007669"/>
    <property type="project" value="InterPro"/>
</dbReference>
<dbReference type="InterPro" id="IPR008979">
    <property type="entry name" value="Galactose-bd-like_sf"/>
</dbReference>
<evidence type="ECO:0000256" key="3">
    <source>
        <dbReference type="ARBA" id="ARBA00022801"/>
    </source>
</evidence>
<dbReference type="SUPFAM" id="SSF49785">
    <property type="entry name" value="Galactose-binding domain-like"/>
    <property type="match status" value="1"/>
</dbReference>
<name>A0A413VS61_9BACE</name>
<evidence type="ECO:0000256" key="1">
    <source>
        <dbReference type="ARBA" id="ARBA00001445"/>
    </source>
</evidence>
<dbReference type="Proteomes" id="UP000284379">
    <property type="component" value="Unassembled WGS sequence"/>
</dbReference>
<evidence type="ECO:0000259" key="5">
    <source>
        <dbReference type="Pfam" id="PF17390"/>
    </source>
</evidence>
<keyword evidence="3 6" id="KW-0378">Hydrolase</keyword>
<dbReference type="Gene3D" id="2.60.120.260">
    <property type="entry name" value="Galactose-binding domain-like"/>
    <property type="match status" value="1"/>
</dbReference>
<proteinExistence type="predicted"/>
<dbReference type="InterPro" id="IPR035396">
    <property type="entry name" value="Bac_rhamnosid6H"/>
</dbReference>
<evidence type="ECO:0000313" key="7">
    <source>
        <dbReference type="Proteomes" id="UP000284379"/>
    </source>
</evidence>
<dbReference type="InterPro" id="IPR016007">
    <property type="entry name" value="Alpha_rhamnosid"/>
</dbReference>
<dbReference type="EC" id="3.2.1.40" evidence="2"/>
<feature type="domain" description="Alpha-L-rhamnosidase six-hairpin glycosidase" evidence="4">
    <location>
        <begin position="325"/>
        <end position="566"/>
    </location>
</feature>
<comment type="catalytic activity">
    <reaction evidence="1">
        <text>Hydrolysis of terminal non-reducing alpha-L-rhamnose residues in alpha-L-rhamnosides.</text>
        <dbReference type="EC" id="3.2.1.40"/>
    </reaction>
</comment>
<dbReference type="InterPro" id="IPR035398">
    <property type="entry name" value="Bac_rhamnosid_C"/>
</dbReference>
<dbReference type="PANTHER" id="PTHR33307:SF6">
    <property type="entry name" value="ALPHA-RHAMNOSIDASE (EUROFUNG)-RELATED"/>
    <property type="match status" value="1"/>
</dbReference>
<dbReference type="Gene3D" id="1.50.10.10">
    <property type="match status" value="1"/>
</dbReference>
<comment type="caution">
    <text evidence="6">The sequence shown here is derived from an EMBL/GenBank/DDBJ whole genome shotgun (WGS) entry which is preliminary data.</text>
</comment>
<dbReference type="Gene3D" id="2.60.420.10">
    <property type="entry name" value="Maltose phosphorylase, domain 3"/>
    <property type="match status" value="1"/>
</dbReference>
<dbReference type="PANTHER" id="PTHR33307">
    <property type="entry name" value="ALPHA-RHAMNOSIDASE (EUROFUNG)"/>
    <property type="match status" value="1"/>
</dbReference>
<protein>
    <recommendedName>
        <fullName evidence="2">alpha-L-rhamnosidase</fullName>
        <ecNumber evidence="2">3.2.1.40</ecNumber>
    </recommendedName>
</protein>
<dbReference type="Pfam" id="PF17390">
    <property type="entry name" value="Bac_rhamnosid_C"/>
    <property type="match status" value="1"/>
</dbReference>
<dbReference type="SUPFAM" id="SSF48208">
    <property type="entry name" value="Six-hairpin glycosidases"/>
    <property type="match status" value="1"/>
</dbReference>
<sequence length="767" mass="87633">MNRILIITALLLFSLTGYAKNWEGKWIVNFDSQSTTNSWFAFRKQVDIDKVPNQAIARIAADSKYWMWINGKQVVFEGSLKRGPNPTDTYYDEVDIAPFLKPGQNTIAILTWYFGKDGFSHISSGKAGLLFDCVSSGLRIVSDKSWVSSRLYAYGTCGEPLPNFRLSESSICYDARKEIPDWMMPDFDDKGMGGVRVFGEAGCYPWNKLHKRSIPLFKDYGLKDYSKQYFHGDTLICELPYNCQLTPYIKVDAPAGKTIGIYTDNYLFYNGAGTGIRAEYITKEGTQEYENLAWVNGHKVYYVLPQGVKVLAAKFRESGYDTEFEGEFSCSDDFLNKLWDKSRRSLYITMRDNFMDCPDRERAQWAGDAVNESMEAYYALSVSSHALVKKWLYETVNWQRPDGSMFTPVPAGNWFDELPGQVLATIGRYGVWNYYLYTGDRQLLTDLYPGIKKYLDLWIPDGKGTMQFREGDWTWGDWGDNRDMKLLFNLWYYIAIQGMEQAAMELGYTEDVQKYQLFLTQFKQSFNHQFWNGKSYRHPEYNERTDDRVQALAVVSGIADTDKYKAILRVFQTEEHASPYMEKYIFEAMMQMGYEVEALARHKKRFSKMVYWPGFTTLFEGWGIGNEGYGGGTVNHGWSGGGLVVCSQYLCGVAPTKPGFEEFHILPQPGNVTQAQAVVPTEKGNISTAFIQDKAGFKMDANIPKGCKALLGVPVGNYREIRINGQLVWKKGKYISGLSFCPMVKPKEFRHVVFSCDPGNYTILAIR</sequence>
<dbReference type="EMBL" id="QSGO01000004">
    <property type="protein sequence ID" value="RHB36391.1"/>
    <property type="molecule type" value="Genomic_DNA"/>
</dbReference>
<gene>
    <name evidence="6" type="ORF">DW888_07060</name>
</gene>
<dbReference type="InterPro" id="IPR012341">
    <property type="entry name" value="6hp_glycosidase-like_sf"/>
</dbReference>
<dbReference type="GO" id="GO:0030596">
    <property type="term" value="F:alpha-L-rhamnosidase activity"/>
    <property type="evidence" value="ECO:0007669"/>
    <property type="project" value="UniProtKB-EC"/>
</dbReference>
<dbReference type="InterPro" id="IPR008928">
    <property type="entry name" value="6-hairpin_glycosidase_sf"/>
</dbReference>
<dbReference type="AlphaFoldDB" id="A0A413VS61"/>
<dbReference type="Pfam" id="PF17389">
    <property type="entry name" value="Bac_rhamnosid6H"/>
    <property type="match status" value="1"/>
</dbReference>
<dbReference type="RefSeq" id="WP_122201172.1">
    <property type="nucleotide sequence ID" value="NZ_CABJFV010000004.1"/>
</dbReference>
<reference evidence="6 7" key="1">
    <citation type="submission" date="2018-08" db="EMBL/GenBank/DDBJ databases">
        <title>A genome reference for cultivated species of the human gut microbiota.</title>
        <authorList>
            <person name="Zou Y."/>
            <person name="Xue W."/>
            <person name="Luo G."/>
        </authorList>
    </citation>
    <scope>NUCLEOTIDE SEQUENCE [LARGE SCALE GENOMIC DNA]</scope>
    <source>
        <strain evidence="6 7">AM40-30BH</strain>
    </source>
</reference>
<evidence type="ECO:0000313" key="6">
    <source>
        <dbReference type="EMBL" id="RHB36391.1"/>
    </source>
</evidence>
<evidence type="ECO:0000256" key="2">
    <source>
        <dbReference type="ARBA" id="ARBA00012652"/>
    </source>
</evidence>
<feature type="domain" description="Alpha-L-rhamnosidase C-terminal" evidence="5">
    <location>
        <begin position="652"/>
        <end position="722"/>
    </location>
</feature>
<evidence type="ECO:0000259" key="4">
    <source>
        <dbReference type="Pfam" id="PF17389"/>
    </source>
</evidence>